<sequence length="1772" mass="193517">MFGVRGRRRPIAFPPAVGRGPAEGGQMPLPRTTAAVPELIMARVTVVMDPTSFWAQVGKEETLAEFDQTMAALSRWCEENGTRATSLPLVNELVCVKGAGSGEWLRARVSRQSSSVTLDNAIAVFGVALVDGLVWSGPWHRSSAQCLVKLYSAPCLGHSRSVSGSYDIVLWTDDITLSQVGAGEVWSDEAIARFSDLVTGVPVKADIVSAQAMGLVLQLHVRVTSEPVSSVANLEEEKAGDEEDDRGSCTYPAAEVELQEKVVGLAVEGEEGTVGLAMESGGTEEVTVGDEEEERVAGIQEEISMAQTVELVTSKGPLVVKGMVEQEEEGEEERDGESTSPAASDDDEWDDSLLDQSLDPLRGGNLMVLELPTKCVVEEGEVEGSGEEERGGGGEEEEGGEEGEEEACITISLSREAGDRVWSGGGESKEEAFDRRGELEGPTIESRETERETNQKTAPPKPTERPLALSPVPPSTRPVQLFPKEGVAKTLGTARPPQAGGEPTEGGRGIREMNRDTASKEVEWHYWKLGNHMEKVLAELAPENAESFGNEVQSILSAHSSAQKLMSIPGSLGPVWPVLNCVLKEGAKRKDDTQKTVVVAVRSLAAVLCVDVCQLLQPAVNEMAEDVCRPSFTDQSKQAKRMFCGFIGKLFLDAGYSVNNDYAMAVGKIVRGFLNTWSKCPEKKNEGQLLAEVQCFGQLCRQIGPTLDVTNRETLEQYFNGIVKKNILTIQLAESVRSCLLDLALERAAGWRNEEEEERGCKVRPYAQSTPTPAAFSQDTPTHSVNGQRVIQPVPVSSAGKAPTTPSTPATHHLQQISHQSPATPYTQPHPSMLSSSSLSLLHSSHNLPQSQTSLPPTSGTPTPFQAGLHHHVTLPPLTANQQANNVHVEASFTEVETMLHVLGLRHLTDCFKNAMFNDSLINVGNMEFLRSGLKDAGLHPGEVVAVLDYLERRQRPRQTTEPPSPPSPHSSSTSSGAPHDQHPSVSRHHSLPNHSGGTVHTQQQFPISRQSSYPDIHPYSPSGLPNTPHYSPSNPQPQSFCHSNPQLQPFGPSNPQPQSYGPNNPQPQSFGPSNPQSQSFGPSNPQPQSFRPQSCTPQSPAASVSFPHQSSHIHYPHVPVDSYDLAAVPQQSYRPPSNYPSTPRPFPPSLQLHTLLPFPLSRHFPLHQPAGILRMSLPPPRPSLPPQWAESRPHCLAVQLPSGNTGSASIRVSSAEARSTSRLEVYNYGVVVDAGSSSSKVQLYRWPPHTGNPASLLNIQPISDEYGFPLRKKVEPGVATYRENPEEAYQSLVPLLDFARSHIPEQKWSQTSLYVLCTAGMRFLEEGDQALILGHLAQSISLNYPFHIPQDGIQVISGQMEGVYSWLTINYLLNRFDPEHHHFNSEKASGDGGGVAVGTVGSLDMGGASMQIAFEVPPNLLLPANSTLPLLQVDTPASQTVDINLGCGVQDSRHKHRVYINTYLGFGSNEALRLYRKLFFRINRNKTVSEEVDDPCLPANLRETLTLGDKTLALRGTGNFESCRTALRPVLHGNASVECSDRTCKVTRPFTKPPVKYTNMEFFGTSEFFYTMRDTLRIAGRYSASDFSKRAQDYCKTDWSLLEERFKQNLYPYADQHRLRSQCGKSAWMSLILHEGLGFPLQATRLTTAAEISQHNVHWSLGAILYLTRYLPLREIQQQALQQSVSPLVSTHPPSLLTTITESSFLLPCIMVVMVALTLLICRHRRPHPSPSSSYCGLYSPSYAVGDLLGSGSQASIHRNLSSRKLTIAIP</sequence>
<proteinExistence type="inferred from homology"/>
<evidence type="ECO:0000256" key="2">
    <source>
        <dbReference type="ARBA" id="ARBA00022801"/>
    </source>
</evidence>
<dbReference type="Gene3D" id="2.30.30.140">
    <property type="match status" value="1"/>
</dbReference>
<evidence type="ECO:0000256" key="3">
    <source>
        <dbReference type="PIRSR" id="PIRSR600407-1"/>
    </source>
</evidence>
<protein>
    <submittedName>
        <fullName evidence="7">Ectonucleoside triphosphate diphosphohydrolase 7</fullName>
    </submittedName>
</protein>
<organism evidence="7 8">
    <name type="scientific">Geodia barretti</name>
    <name type="common">Barrett's horny sponge</name>
    <dbReference type="NCBI Taxonomy" id="519541"/>
    <lineage>
        <taxon>Eukaryota</taxon>
        <taxon>Metazoa</taxon>
        <taxon>Porifera</taxon>
        <taxon>Demospongiae</taxon>
        <taxon>Heteroscleromorpha</taxon>
        <taxon>Tetractinellida</taxon>
        <taxon>Astrophorina</taxon>
        <taxon>Geodiidae</taxon>
        <taxon>Geodia</taxon>
    </lineage>
</organism>
<dbReference type="Gene3D" id="2.40.50.90">
    <property type="match status" value="1"/>
</dbReference>
<feature type="compositionally biased region" description="Polar residues" evidence="6">
    <location>
        <begin position="1024"/>
        <end position="1113"/>
    </location>
</feature>
<dbReference type="GO" id="GO:0005524">
    <property type="term" value="F:ATP binding"/>
    <property type="evidence" value="ECO:0007669"/>
    <property type="project" value="UniProtKB-KW"/>
</dbReference>
<accession>A0AA35TU95</accession>
<evidence type="ECO:0000313" key="8">
    <source>
        <dbReference type="Proteomes" id="UP001174909"/>
    </source>
</evidence>
<dbReference type="EMBL" id="CASHTH010004075">
    <property type="protein sequence ID" value="CAI8053182.1"/>
    <property type="molecule type" value="Genomic_DNA"/>
</dbReference>
<dbReference type="GO" id="GO:0006256">
    <property type="term" value="P:UDP catabolic process"/>
    <property type="evidence" value="ECO:0007669"/>
    <property type="project" value="TreeGrafter"/>
</dbReference>
<dbReference type="GO" id="GO:0017111">
    <property type="term" value="F:ribonucleoside triphosphate phosphatase activity"/>
    <property type="evidence" value="ECO:0007669"/>
    <property type="project" value="TreeGrafter"/>
</dbReference>
<dbReference type="Gene3D" id="1.25.40.180">
    <property type="match status" value="1"/>
</dbReference>
<keyword evidence="2 5" id="KW-0378">Hydrolase</keyword>
<dbReference type="Pfam" id="PF01150">
    <property type="entry name" value="GDA1_CD39"/>
    <property type="match status" value="1"/>
</dbReference>
<dbReference type="GO" id="GO:0045134">
    <property type="term" value="F:UDP phosphatase activity"/>
    <property type="evidence" value="ECO:0007669"/>
    <property type="project" value="TreeGrafter"/>
</dbReference>
<feature type="compositionally biased region" description="Polar residues" evidence="6">
    <location>
        <begin position="813"/>
        <end position="827"/>
    </location>
</feature>
<comment type="similarity">
    <text evidence="1 5">Belongs to the GDA1/CD39 NTPase family.</text>
</comment>
<evidence type="ECO:0000256" key="1">
    <source>
        <dbReference type="ARBA" id="ARBA00009283"/>
    </source>
</evidence>
<feature type="region of interest" description="Disordered" evidence="6">
    <location>
        <begin position="754"/>
        <end position="863"/>
    </location>
</feature>
<evidence type="ECO:0000256" key="4">
    <source>
        <dbReference type="PIRSR" id="PIRSR600407-2"/>
    </source>
</evidence>
<comment type="caution">
    <text evidence="7">The sequence shown here is derived from an EMBL/GenBank/DDBJ whole genome shotgun (WGS) entry which is preliminary data.</text>
</comment>
<dbReference type="PANTHER" id="PTHR11782">
    <property type="entry name" value="ADENOSINE/GUANOSINE DIPHOSPHATASE"/>
    <property type="match status" value="1"/>
</dbReference>
<feature type="region of interest" description="Disordered" evidence="6">
    <location>
        <begin position="377"/>
        <end position="511"/>
    </location>
</feature>
<feature type="compositionally biased region" description="Low complexity" evidence="6">
    <location>
        <begin position="797"/>
        <end position="811"/>
    </location>
</feature>
<feature type="compositionally biased region" description="Polar residues" evidence="6">
    <location>
        <begin position="767"/>
        <end position="789"/>
    </location>
</feature>
<feature type="region of interest" description="Disordered" evidence="6">
    <location>
        <begin position="324"/>
        <end position="360"/>
    </location>
</feature>
<feature type="active site" description="Proton acceptor" evidence="3">
    <location>
        <position position="1362"/>
    </location>
</feature>
<feature type="region of interest" description="Disordered" evidence="6">
    <location>
        <begin position="1"/>
        <end position="29"/>
    </location>
</feature>
<feature type="compositionally biased region" description="Acidic residues" evidence="6">
    <location>
        <begin position="394"/>
        <end position="407"/>
    </location>
</feature>
<name>A0AA35TU95_GEOBA</name>
<feature type="compositionally biased region" description="Low complexity" evidence="6">
    <location>
        <begin position="829"/>
        <end position="863"/>
    </location>
</feature>
<dbReference type="GO" id="GO:0046036">
    <property type="term" value="P:CTP metabolic process"/>
    <property type="evidence" value="ECO:0007669"/>
    <property type="project" value="TreeGrafter"/>
</dbReference>
<evidence type="ECO:0000256" key="5">
    <source>
        <dbReference type="RuleBase" id="RU003833"/>
    </source>
</evidence>
<keyword evidence="4" id="KW-0067">ATP-binding</keyword>
<keyword evidence="8" id="KW-1185">Reference proteome</keyword>
<keyword evidence="4" id="KW-0547">Nucleotide-binding</keyword>
<dbReference type="GO" id="GO:0016020">
    <property type="term" value="C:membrane"/>
    <property type="evidence" value="ECO:0007669"/>
    <property type="project" value="TreeGrafter"/>
</dbReference>
<feature type="compositionally biased region" description="Basic and acidic residues" evidence="6">
    <location>
        <begin position="427"/>
        <end position="454"/>
    </location>
</feature>
<feature type="binding site" evidence="4">
    <location>
        <begin position="1408"/>
        <end position="1412"/>
    </location>
    <ligand>
        <name>ATP</name>
        <dbReference type="ChEBI" id="CHEBI:30616"/>
    </ligand>
</feature>
<dbReference type="Proteomes" id="UP001174909">
    <property type="component" value="Unassembled WGS sequence"/>
</dbReference>
<dbReference type="PROSITE" id="PS01238">
    <property type="entry name" value="GDA1_CD39_NTPASE"/>
    <property type="match status" value="1"/>
</dbReference>
<dbReference type="Gene3D" id="3.30.420.150">
    <property type="entry name" value="Exopolyphosphatase. Domain 2"/>
    <property type="match status" value="1"/>
</dbReference>
<reference evidence="7" key="1">
    <citation type="submission" date="2023-03" db="EMBL/GenBank/DDBJ databases">
        <authorList>
            <person name="Steffen K."/>
            <person name="Cardenas P."/>
        </authorList>
    </citation>
    <scope>NUCLEOTIDE SEQUENCE</scope>
</reference>
<dbReference type="InterPro" id="IPR035437">
    <property type="entry name" value="SNase_OB-fold_sf"/>
</dbReference>
<evidence type="ECO:0000313" key="7">
    <source>
        <dbReference type="EMBL" id="CAI8053182.1"/>
    </source>
</evidence>
<dbReference type="GO" id="GO:0004382">
    <property type="term" value="F:GDP phosphatase activity"/>
    <property type="evidence" value="ECO:0007669"/>
    <property type="project" value="TreeGrafter"/>
</dbReference>
<feature type="compositionally biased region" description="Acidic residues" evidence="6">
    <location>
        <begin position="344"/>
        <end position="353"/>
    </location>
</feature>
<dbReference type="PANTHER" id="PTHR11782:SF121">
    <property type="entry name" value="NUCLEOSIDE-DIPHOSPHATASE MIG-23"/>
    <property type="match status" value="1"/>
</dbReference>
<feature type="compositionally biased region" description="Basic residues" evidence="6">
    <location>
        <begin position="1"/>
        <end position="10"/>
    </location>
</feature>
<dbReference type="Gene3D" id="3.30.420.40">
    <property type="match status" value="1"/>
</dbReference>
<dbReference type="GO" id="GO:0005794">
    <property type="term" value="C:Golgi apparatus"/>
    <property type="evidence" value="ECO:0007669"/>
    <property type="project" value="TreeGrafter"/>
</dbReference>
<dbReference type="InterPro" id="IPR000407">
    <property type="entry name" value="GDA1_CD39_NTPase"/>
</dbReference>
<evidence type="ECO:0000256" key="6">
    <source>
        <dbReference type="SAM" id="MobiDB-lite"/>
    </source>
</evidence>
<feature type="region of interest" description="Disordered" evidence="6">
    <location>
        <begin position="955"/>
        <end position="1116"/>
    </location>
</feature>
<gene>
    <name evidence="7" type="ORF">GBAR_LOCUS29087</name>
</gene>
<feature type="compositionally biased region" description="Polar residues" evidence="6">
    <location>
        <begin position="993"/>
        <end position="1014"/>
    </location>
</feature>
<feature type="compositionally biased region" description="Acidic residues" evidence="6">
    <location>
        <begin position="325"/>
        <end position="335"/>
    </location>
</feature>